<dbReference type="KEGG" id="rmar:GBA65_10765"/>
<proteinExistence type="predicted"/>
<dbReference type="GO" id="GO:0003676">
    <property type="term" value="F:nucleic acid binding"/>
    <property type="evidence" value="ECO:0007669"/>
    <property type="project" value="InterPro"/>
</dbReference>
<dbReference type="RefSeq" id="WP_166396587.1">
    <property type="nucleotide sequence ID" value="NZ_CP045121.1"/>
</dbReference>
<dbReference type="PANTHER" id="PTHR47618:SF1">
    <property type="entry name" value="BIFUNCTIONAL OLIGORIBONUCLEASE AND PAP PHOSPHATASE NRNA"/>
    <property type="match status" value="1"/>
</dbReference>
<reference evidence="3 4" key="1">
    <citation type="submission" date="2019-10" db="EMBL/GenBank/DDBJ databases">
        <title>Rubrobacter sp nov SCSIO 52915 isolated from a deep-sea sediment in the South China Sea.</title>
        <authorList>
            <person name="Chen R.W."/>
        </authorList>
    </citation>
    <scope>NUCLEOTIDE SEQUENCE [LARGE SCALE GENOMIC DNA]</scope>
    <source>
        <strain evidence="3 4">SCSIO 52915</strain>
    </source>
</reference>
<gene>
    <name evidence="3" type="ORF">GBA65_10765</name>
</gene>
<evidence type="ECO:0000259" key="2">
    <source>
        <dbReference type="Pfam" id="PF02272"/>
    </source>
</evidence>
<name>A0A6G8PXJ1_9ACTN</name>
<evidence type="ECO:0000313" key="3">
    <source>
        <dbReference type="EMBL" id="QIN78923.1"/>
    </source>
</evidence>
<dbReference type="Gene3D" id="3.10.310.30">
    <property type="match status" value="1"/>
</dbReference>
<evidence type="ECO:0000259" key="1">
    <source>
        <dbReference type="Pfam" id="PF01368"/>
    </source>
</evidence>
<feature type="domain" description="DDH" evidence="1">
    <location>
        <begin position="21"/>
        <end position="155"/>
    </location>
</feature>
<dbReference type="SUPFAM" id="SSF64182">
    <property type="entry name" value="DHH phosphoesterases"/>
    <property type="match status" value="1"/>
</dbReference>
<organism evidence="3 4">
    <name type="scientific">Rubrobacter marinus</name>
    <dbReference type="NCBI Taxonomy" id="2653852"/>
    <lineage>
        <taxon>Bacteria</taxon>
        <taxon>Bacillati</taxon>
        <taxon>Actinomycetota</taxon>
        <taxon>Rubrobacteria</taxon>
        <taxon>Rubrobacterales</taxon>
        <taxon>Rubrobacteraceae</taxon>
        <taxon>Rubrobacter</taxon>
    </lineage>
</organism>
<feature type="domain" description="DHHA1" evidence="2">
    <location>
        <begin position="231"/>
        <end position="312"/>
    </location>
</feature>
<dbReference type="InterPro" id="IPR051319">
    <property type="entry name" value="Oligoribo/pAp-PDE_c-di-AMP_PDE"/>
</dbReference>
<dbReference type="EMBL" id="CP045121">
    <property type="protein sequence ID" value="QIN78923.1"/>
    <property type="molecule type" value="Genomic_DNA"/>
</dbReference>
<sequence length="328" mass="34591">METRTSNTVREVADLLKSLDRVAVTTHVGADGDAIGSSAALVRLARSLGAEAVFCHREPVPNYLRWLVPGEPLTELPPDHDLLVVDTSRADRVGVDYEGTPVRLNLDHHADNPLYGEYNYVDGTAAASAQIVASLYEECGIPLDRDAATAIYTGVSTDTGGFRFRNVSPAAHELVADLLRAGVVPAEVDDRINRTGTVPQLRIVGASLANAELHGSALISTVDGEDYERTGGSELDSKESIDRLRTVAGVEVVAHLREVDGGTKGSLRSESVDVSQVANRFGGGGHRLAAGFTIKGKKPDEAKADLLDALQGVVDLGEEPGPNGGGAR</sequence>
<evidence type="ECO:0000313" key="4">
    <source>
        <dbReference type="Proteomes" id="UP000502706"/>
    </source>
</evidence>
<dbReference type="InterPro" id="IPR003156">
    <property type="entry name" value="DHHA1_dom"/>
</dbReference>
<dbReference type="Pfam" id="PF01368">
    <property type="entry name" value="DHH"/>
    <property type="match status" value="1"/>
</dbReference>
<dbReference type="Proteomes" id="UP000502706">
    <property type="component" value="Chromosome"/>
</dbReference>
<protein>
    <submittedName>
        <fullName evidence="3">Uncharacterized protein</fullName>
    </submittedName>
</protein>
<dbReference type="PANTHER" id="PTHR47618">
    <property type="entry name" value="BIFUNCTIONAL OLIGORIBONUCLEASE AND PAP PHOSPHATASE NRNA"/>
    <property type="match status" value="1"/>
</dbReference>
<dbReference type="Gene3D" id="3.90.1640.10">
    <property type="entry name" value="inorganic pyrophosphatase (n-terminal core)"/>
    <property type="match status" value="1"/>
</dbReference>
<dbReference type="AlphaFoldDB" id="A0A6G8PXJ1"/>
<dbReference type="InterPro" id="IPR001667">
    <property type="entry name" value="DDH_dom"/>
</dbReference>
<dbReference type="InterPro" id="IPR038763">
    <property type="entry name" value="DHH_sf"/>
</dbReference>
<keyword evidence="4" id="KW-1185">Reference proteome</keyword>
<accession>A0A6G8PXJ1</accession>
<dbReference type="Pfam" id="PF02272">
    <property type="entry name" value="DHHA1"/>
    <property type="match status" value="1"/>
</dbReference>